<dbReference type="PANTHER" id="PTHR14098">
    <property type="entry name" value="SH2 DOMAIN CONTAINING PROTEIN"/>
    <property type="match status" value="1"/>
</dbReference>
<dbReference type="SUPFAM" id="SSF55550">
    <property type="entry name" value="SH2 domain"/>
    <property type="match status" value="1"/>
</dbReference>
<name>A0A9W7TGJ6_TRIRA</name>
<dbReference type="InterPro" id="IPR036860">
    <property type="entry name" value="SH2_dom_sf"/>
</dbReference>
<feature type="compositionally biased region" description="Low complexity" evidence="3">
    <location>
        <begin position="258"/>
        <end position="267"/>
    </location>
</feature>
<evidence type="ECO:0000256" key="2">
    <source>
        <dbReference type="PROSITE-ProRule" id="PRU00191"/>
    </source>
</evidence>
<dbReference type="AlphaFoldDB" id="A0A9W7TGJ6"/>
<dbReference type="InterPro" id="IPR051751">
    <property type="entry name" value="Immunoreceptor_sig_adapters"/>
</dbReference>
<dbReference type="PANTHER" id="PTHR14098:SF17">
    <property type="entry name" value="B-CELL LINKER PROTEIN"/>
    <property type="match status" value="1"/>
</dbReference>
<evidence type="ECO:0000256" key="1">
    <source>
        <dbReference type="ARBA" id="ARBA00022999"/>
    </source>
</evidence>
<feature type="domain" description="SH2" evidence="4">
    <location>
        <begin position="288"/>
        <end position="396"/>
    </location>
</feature>
<dbReference type="Proteomes" id="UP001059041">
    <property type="component" value="Linkage Group LG17"/>
</dbReference>
<evidence type="ECO:0000259" key="4">
    <source>
        <dbReference type="PROSITE" id="PS50001"/>
    </source>
</evidence>
<protein>
    <submittedName>
        <fullName evidence="5">B-cell linker protein-like</fullName>
    </submittedName>
</protein>
<dbReference type="Gene3D" id="3.30.505.10">
    <property type="entry name" value="SH2 domain"/>
    <property type="match status" value="1"/>
</dbReference>
<reference evidence="5" key="1">
    <citation type="submission" date="2021-02" db="EMBL/GenBank/DDBJ databases">
        <title>Comparative genomics reveals that relaxation of natural selection precedes convergent phenotypic evolution of cavefish.</title>
        <authorList>
            <person name="Peng Z."/>
        </authorList>
    </citation>
    <scope>NUCLEOTIDE SEQUENCE</scope>
    <source>
        <tissue evidence="5">Muscle</tissue>
    </source>
</reference>
<evidence type="ECO:0000256" key="3">
    <source>
        <dbReference type="SAM" id="MobiDB-lite"/>
    </source>
</evidence>
<dbReference type="GO" id="GO:0007169">
    <property type="term" value="P:cell surface receptor protein tyrosine kinase signaling pathway"/>
    <property type="evidence" value="ECO:0007669"/>
    <property type="project" value="TreeGrafter"/>
</dbReference>
<accession>A0A9W7TGJ6</accession>
<feature type="region of interest" description="Disordered" evidence="3">
    <location>
        <begin position="71"/>
        <end position="267"/>
    </location>
</feature>
<dbReference type="EMBL" id="JAFHDT010000017">
    <property type="protein sequence ID" value="KAI7798325.1"/>
    <property type="molecule type" value="Genomic_DNA"/>
</dbReference>
<dbReference type="Pfam" id="PF00017">
    <property type="entry name" value="SH2"/>
    <property type="match status" value="1"/>
</dbReference>
<feature type="compositionally biased region" description="Acidic residues" evidence="3">
    <location>
        <begin position="36"/>
        <end position="45"/>
    </location>
</feature>
<dbReference type="FunFam" id="3.30.505.10:FF:000016">
    <property type="entry name" value="B-cell linker protein isoform 2"/>
    <property type="match status" value="1"/>
</dbReference>
<dbReference type="PRINTS" id="PR00401">
    <property type="entry name" value="SH2DOMAIN"/>
</dbReference>
<sequence>SFLGKLKTSKHSGPPAPPRRTGNLVENNSGCGWPEGEFDDEDGDTYEAPPCERPAINVQPRQVEDVYLGYPNRIPNPVIPKRQAAPPPRPAKIPPAGKSMKAEPPHDPEEFYIDPNDRKPPEVIRKDKPGKKAPAKKPPRPSLAPQHDEDVYLDPNEGQEDDTYLEPVADCPPPARSSARMAPVPPKSLGRDPPALIVKPPVPGAKSSSLLSGESLNKVLPPEVRRSSLSGQLSPAAPAHKPVPPTPVSKEPKPSPSIPSSLESAPSFGVKPVTQTFAQEAGLQDRPWFAGVCERKAAEETVLRFKKDGTFLVRCSNSQKGCQPYTLVVLYHHTVYNIPVRFLEDSQFYALGKEGKKTEELFSSLQEMIAHHMQNPILLIDRKTQSKHTTYLSHPVRP</sequence>
<dbReference type="InterPro" id="IPR000980">
    <property type="entry name" value="SH2"/>
</dbReference>
<gene>
    <name evidence="5" type="ORF">IRJ41_025152</name>
</gene>
<feature type="region of interest" description="Disordered" evidence="3">
    <location>
        <begin position="1"/>
        <end position="58"/>
    </location>
</feature>
<organism evidence="5 6">
    <name type="scientific">Triplophysa rosa</name>
    <name type="common">Cave loach</name>
    <dbReference type="NCBI Taxonomy" id="992332"/>
    <lineage>
        <taxon>Eukaryota</taxon>
        <taxon>Metazoa</taxon>
        <taxon>Chordata</taxon>
        <taxon>Craniata</taxon>
        <taxon>Vertebrata</taxon>
        <taxon>Euteleostomi</taxon>
        <taxon>Actinopterygii</taxon>
        <taxon>Neopterygii</taxon>
        <taxon>Teleostei</taxon>
        <taxon>Ostariophysi</taxon>
        <taxon>Cypriniformes</taxon>
        <taxon>Nemacheilidae</taxon>
        <taxon>Triplophysa</taxon>
    </lineage>
</organism>
<keyword evidence="6" id="KW-1185">Reference proteome</keyword>
<feature type="non-terminal residue" evidence="5">
    <location>
        <position position="1"/>
    </location>
</feature>
<feature type="compositionally biased region" description="Basic and acidic residues" evidence="3">
    <location>
        <begin position="100"/>
        <end position="127"/>
    </location>
</feature>
<feature type="compositionally biased region" description="Polar residues" evidence="3">
    <location>
        <begin position="206"/>
        <end position="215"/>
    </location>
</feature>
<dbReference type="GO" id="GO:0035556">
    <property type="term" value="P:intracellular signal transduction"/>
    <property type="evidence" value="ECO:0007669"/>
    <property type="project" value="TreeGrafter"/>
</dbReference>
<proteinExistence type="predicted"/>
<keyword evidence="1 2" id="KW-0727">SH2 domain</keyword>
<feature type="compositionally biased region" description="Basic residues" evidence="3">
    <location>
        <begin position="128"/>
        <end position="139"/>
    </location>
</feature>
<comment type="caution">
    <text evidence="5">The sequence shown here is derived from an EMBL/GenBank/DDBJ whole genome shotgun (WGS) entry which is preliminary data.</text>
</comment>
<dbReference type="SMART" id="SM00252">
    <property type="entry name" value="SH2"/>
    <property type="match status" value="1"/>
</dbReference>
<dbReference type="GO" id="GO:0005737">
    <property type="term" value="C:cytoplasm"/>
    <property type="evidence" value="ECO:0007669"/>
    <property type="project" value="UniProtKB-ARBA"/>
</dbReference>
<evidence type="ECO:0000313" key="6">
    <source>
        <dbReference type="Proteomes" id="UP001059041"/>
    </source>
</evidence>
<dbReference type="PROSITE" id="PS50001">
    <property type="entry name" value="SH2"/>
    <property type="match status" value="1"/>
</dbReference>
<evidence type="ECO:0000313" key="5">
    <source>
        <dbReference type="EMBL" id="KAI7798325.1"/>
    </source>
</evidence>